<accession>A0AAU2A2Q0</accession>
<dbReference type="Pfam" id="PF03781">
    <property type="entry name" value="FGE-sulfatase"/>
    <property type="match status" value="2"/>
</dbReference>
<dbReference type="InterPro" id="IPR016187">
    <property type="entry name" value="CTDL_fold"/>
</dbReference>
<evidence type="ECO:0000259" key="1">
    <source>
        <dbReference type="Pfam" id="PF03781"/>
    </source>
</evidence>
<protein>
    <submittedName>
        <fullName evidence="2">Formylglycine-generating enzyme family protein</fullName>
    </submittedName>
</protein>
<dbReference type="PANTHER" id="PTHR23150">
    <property type="entry name" value="SULFATASE MODIFYING FACTOR 1, 2"/>
    <property type="match status" value="1"/>
</dbReference>
<dbReference type="AlphaFoldDB" id="A0AAU2A2Q0"/>
<gene>
    <name evidence="2" type="ORF">OHA22_22640</name>
</gene>
<dbReference type="GO" id="GO:0120147">
    <property type="term" value="F:formylglycine-generating oxidase activity"/>
    <property type="evidence" value="ECO:0007669"/>
    <property type="project" value="TreeGrafter"/>
</dbReference>
<feature type="domain" description="Sulfatase-modifying factor enzyme-like" evidence="1">
    <location>
        <begin position="255"/>
        <end position="348"/>
    </location>
</feature>
<reference evidence="2" key="1">
    <citation type="submission" date="2022-10" db="EMBL/GenBank/DDBJ databases">
        <title>The complete genomes of actinobacterial strains from the NBC collection.</title>
        <authorList>
            <person name="Joergensen T.S."/>
            <person name="Alvarez Arevalo M."/>
            <person name="Sterndorff E.B."/>
            <person name="Faurdal D."/>
            <person name="Vuksanovic O."/>
            <person name="Mourched A.-S."/>
            <person name="Charusanti P."/>
            <person name="Shaw S."/>
            <person name="Blin K."/>
            <person name="Weber T."/>
        </authorList>
    </citation>
    <scope>NUCLEOTIDE SEQUENCE</scope>
    <source>
        <strain evidence="2">NBC_00093</strain>
    </source>
</reference>
<dbReference type="Gene3D" id="3.90.1580.10">
    <property type="entry name" value="paralog of FGE (formylglycine-generating enzyme)"/>
    <property type="match status" value="1"/>
</dbReference>
<dbReference type="InterPro" id="IPR042095">
    <property type="entry name" value="SUMF_sf"/>
</dbReference>
<organism evidence="2">
    <name type="scientific">Streptomyces sp. NBC_00093</name>
    <dbReference type="NCBI Taxonomy" id="2975649"/>
    <lineage>
        <taxon>Bacteria</taxon>
        <taxon>Bacillati</taxon>
        <taxon>Actinomycetota</taxon>
        <taxon>Actinomycetes</taxon>
        <taxon>Kitasatosporales</taxon>
        <taxon>Streptomycetaceae</taxon>
        <taxon>Streptomyces</taxon>
    </lineage>
</organism>
<proteinExistence type="predicted"/>
<dbReference type="PANTHER" id="PTHR23150:SF19">
    <property type="entry name" value="FORMYLGLYCINE-GENERATING ENZYME"/>
    <property type="match status" value="1"/>
</dbReference>
<dbReference type="InterPro" id="IPR005532">
    <property type="entry name" value="SUMF_dom"/>
</dbReference>
<dbReference type="EMBL" id="CP108222">
    <property type="protein sequence ID" value="WTT18133.1"/>
    <property type="molecule type" value="Genomic_DNA"/>
</dbReference>
<dbReference type="SUPFAM" id="SSF56436">
    <property type="entry name" value="C-type lectin-like"/>
    <property type="match status" value="1"/>
</dbReference>
<sequence length="353" mass="36731">MDATSPGIDRRTLLGLLPLTGAAALLRPSHATATATATAATAAATTVTNTVAGQELAGIAANPAFVFATDLAGTAGSGEASPIDADYWLGVHEVTNAQYLEFVTETGRTAPPYWDGGTYPDGKADHPVLTVSLDSATAYCAWLNSQADTEGWTFRLPTEAEWEYAASGPDALDYPWGDTAGTTYADLVLTSNYNYMAVCAAYELAEHGDELATYTATGSDLYGQSFPISEILSIGGTGTVAGWNVTASRTGFVYTDVYDALTDTGGYTTPVTAYPGGASTTGLLDLCGNCWEWTTSVITATHGGEMGEQVNAIRGGSWYANLNSCTAVYRGEGRDPSGRYPTVGFRVAVTVGA</sequence>
<dbReference type="InterPro" id="IPR051043">
    <property type="entry name" value="Sulfatase_Mod_Factor_Kinase"/>
</dbReference>
<feature type="domain" description="Sulfatase-modifying factor enzyme-like" evidence="1">
    <location>
        <begin position="85"/>
        <end position="181"/>
    </location>
</feature>
<name>A0AAU2A2Q0_9ACTN</name>
<dbReference type="PROSITE" id="PS51318">
    <property type="entry name" value="TAT"/>
    <property type="match status" value="1"/>
</dbReference>
<dbReference type="InterPro" id="IPR006311">
    <property type="entry name" value="TAT_signal"/>
</dbReference>
<evidence type="ECO:0000313" key="2">
    <source>
        <dbReference type="EMBL" id="WTT18133.1"/>
    </source>
</evidence>